<dbReference type="Proteomes" id="UP001164746">
    <property type="component" value="Chromosome 9"/>
</dbReference>
<organism evidence="3 4">
    <name type="scientific">Mya arenaria</name>
    <name type="common">Soft-shell clam</name>
    <dbReference type="NCBI Taxonomy" id="6604"/>
    <lineage>
        <taxon>Eukaryota</taxon>
        <taxon>Metazoa</taxon>
        <taxon>Spiralia</taxon>
        <taxon>Lophotrochozoa</taxon>
        <taxon>Mollusca</taxon>
        <taxon>Bivalvia</taxon>
        <taxon>Autobranchia</taxon>
        <taxon>Heteroconchia</taxon>
        <taxon>Euheterodonta</taxon>
        <taxon>Imparidentia</taxon>
        <taxon>Neoheterodontei</taxon>
        <taxon>Myida</taxon>
        <taxon>Myoidea</taxon>
        <taxon>Myidae</taxon>
        <taxon>Mya</taxon>
    </lineage>
</organism>
<dbReference type="Gene3D" id="1.20.1000.10">
    <property type="entry name" value="Guanylate-binding protein, C-terminal domain"/>
    <property type="match status" value="1"/>
</dbReference>
<evidence type="ECO:0000313" key="3">
    <source>
        <dbReference type="EMBL" id="WAR13720.1"/>
    </source>
</evidence>
<dbReference type="InterPro" id="IPR003191">
    <property type="entry name" value="Guanylate-bd/ATL_C"/>
</dbReference>
<name>A0ABY7EWQ4_MYAAR</name>
<accession>A0ABY7EWQ4</accession>
<dbReference type="Pfam" id="PF02841">
    <property type="entry name" value="GBP_C"/>
    <property type="match status" value="1"/>
</dbReference>
<feature type="domain" description="Guanylate-binding protein/Atlastin C-terminal" evidence="2">
    <location>
        <begin position="8"/>
        <end position="115"/>
    </location>
</feature>
<protein>
    <recommendedName>
        <fullName evidence="2">Guanylate-binding protein/Atlastin C-terminal domain-containing protein</fullName>
    </recommendedName>
</protein>
<keyword evidence="4" id="KW-1185">Reference proteome</keyword>
<dbReference type="EMBL" id="CP111020">
    <property type="protein sequence ID" value="WAR13720.1"/>
    <property type="molecule type" value="Genomic_DNA"/>
</dbReference>
<gene>
    <name evidence="3" type="ORF">MAR_003825</name>
</gene>
<dbReference type="InterPro" id="IPR036543">
    <property type="entry name" value="Guanylate-bd_C_sf"/>
</dbReference>
<proteinExistence type="predicted"/>
<evidence type="ECO:0000259" key="2">
    <source>
        <dbReference type="Pfam" id="PF02841"/>
    </source>
</evidence>
<dbReference type="SUPFAM" id="SSF48340">
    <property type="entry name" value="Interferon-induced guanylate-binding protein 1 (GBP1), C-terminal domain"/>
    <property type="match status" value="1"/>
</dbReference>
<reference evidence="3" key="1">
    <citation type="submission" date="2022-11" db="EMBL/GenBank/DDBJ databases">
        <title>Centuries of genome instability and evolution in soft-shell clam transmissible cancer (bioRxiv).</title>
        <authorList>
            <person name="Hart S.F.M."/>
            <person name="Yonemitsu M.A."/>
            <person name="Giersch R.M."/>
            <person name="Beal B.F."/>
            <person name="Arriagada G."/>
            <person name="Davis B.W."/>
            <person name="Ostrander E.A."/>
            <person name="Goff S.P."/>
            <person name="Metzger M.J."/>
        </authorList>
    </citation>
    <scope>NUCLEOTIDE SEQUENCE</scope>
    <source>
        <strain evidence="3">MELC-2E11</strain>
        <tissue evidence="3">Siphon/mantle</tissue>
    </source>
</reference>
<sequence>MEMDLLWQQFQNQNEEEIVKHCKNVLSGLASFCNLQARLQKADYEVLGGHRKFKRDVDMVKQQYEQALREYEQPREIGLVWSNFASDLRPEENKILEKDNELSEEEKAKEKEENAKSI</sequence>
<evidence type="ECO:0000313" key="4">
    <source>
        <dbReference type="Proteomes" id="UP001164746"/>
    </source>
</evidence>
<evidence type="ECO:0000256" key="1">
    <source>
        <dbReference type="SAM" id="MobiDB-lite"/>
    </source>
</evidence>
<feature type="region of interest" description="Disordered" evidence="1">
    <location>
        <begin position="95"/>
        <end position="118"/>
    </location>
</feature>